<dbReference type="CDD" id="cd04301">
    <property type="entry name" value="NAT_SF"/>
    <property type="match status" value="1"/>
</dbReference>
<dbReference type="PROSITE" id="PS51186">
    <property type="entry name" value="GNAT"/>
    <property type="match status" value="1"/>
</dbReference>
<proteinExistence type="predicted"/>
<name>A0A1N7M631_9BACL</name>
<sequence length="188" mass="22158">MTANWGTMVESILIGERVRLTALEEKDLATVATWSRDDHFMRRLDAEASVPRTESQLKKWLAEHHESDKGFLFALRPPEGEELIGFIEIDGILWNHRTGWISIGIGSPEHRGRGWGREAMSLALRFAFQELNLHRLQLTVFSYNTDAIRLYERLGFTREGTYREFLEREGQRWDMLLYGLLRREWNHR</sequence>
<dbReference type="Pfam" id="PF13302">
    <property type="entry name" value="Acetyltransf_3"/>
    <property type="match status" value="1"/>
</dbReference>
<keyword evidence="3" id="KW-1185">Reference proteome</keyword>
<accession>A0A1N7M631</accession>
<keyword evidence="2" id="KW-0808">Transferase</keyword>
<evidence type="ECO:0000313" key="3">
    <source>
        <dbReference type="Proteomes" id="UP000186795"/>
    </source>
</evidence>
<organism evidence="2 3">
    <name type="scientific">Kroppenstedtia eburnea</name>
    <dbReference type="NCBI Taxonomy" id="714067"/>
    <lineage>
        <taxon>Bacteria</taxon>
        <taxon>Bacillati</taxon>
        <taxon>Bacillota</taxon>
        <taxon>Bacilli</taxon>
        <taxon>Bacillales</taxon>
        <taxon>Thermoactinomycetaceae</taxon>
        <taxon>Kroppenstedtia</taxon>
    </lineage>
</organism>
<evidence type="ECO:0000313" key="2">
    <source>
        <dbReference type="EMBL" id="SIS81548.1"/>
    </source>
</evidence>
<dbReference type="SUPFAM" id="SSF55729">
    <property type="entry name" value="Acyl-CoA N-acyltransferases (Nat)"/>
    <property type="match status" value="1"/>
</dbReference>
<reference evidence="3" key="1">
    <citation type="submission" date="2017-01" db="EMBL/GenBank/DDBJ databases">
        <authorList>
            <person name="Varghese N."/>
            <person name="Submissions S."/>
        </authorList>
    </citation>
    <scope>NUCLEOTIDE SEQUENCE [LARGE SCALE GENOMIC DNA]</scope>
    <source>
        <strain evidence="3">DSM 45196</strain>
    </source>
</reference>
<dbReference type="Proteomes" id="UP000186795">
    <property type="component" value="Unassembled WGS sequence"/>
</dbReference>
<dbReference type="PANTHER" id="PTHR43415:SF5">
    <property type="entry name" value="ACETYLTRANSFERASE"/>
    <property type="match status" value="1"/>
</dbReference>
<dbReference type="PANTHER" id="PTHR43415">
    <property type="entry name" value="SPERMIDINE N(1)-ACETYLTRANSFERASE"/>
    <property type="match status" value="1"/>
</dbReference>
<feature type="domain" description="N-acetyltransferase" evidence="1">
    <location>
        <begin position="29"/>
        <end position="183"/>
    </location>
</feature>
<dbReference type="GO" id="GO:0016747">
    <property type="term" value="F:acyltransferase activity, transferring groups other than amino-acyl groups"/>
    <property type="evidence" value="ECO:0007669"/>
    <property type="project" value="InterPro"/>
</dbReference>
<dbReference type="EMBL" id="FTOD01000005">
    <property type="protein sequence ID" value="SIS81548.1"/>
    <property type="molecule type" value="Genomic_DNA"/>
</dbReference>
<protein>
    <submittedName>
        <fullName evidence="2">Protein N-acetyltransferase, RimJ/RimL family</fullName>
    </submittedName>
</protein>
<dbReference type="Gene3D" id="3.40.630.30">
    <property type="match status" value="1"/>
</dbReference>
<gene>
    <name evidence="2" type="ORF">SAMN05421790_105227</name>
</gene>
<dbReference type="InterPro" id="IPR016181">
    <property type="entry name" value="Acyl_CoA_acyltransferase"/>
</dbReference>
<evidence type="ECO:0000259" key="1">
    <source>
        <dbReference type="PROSITE" id="PS51186"/>
    </source>
</evidence>
<dbReference type="RefSeq" id="WP_040387104.1">
    <property type="nucleotide sequence ID" value="NZ_CP048103.1"/>
</dbReference>
<dbReference type="AlphaFoldDB" id="A0A1N7M631"/>
<dbReference type="OrthoDB" id="9795206at2"/>
<dbReference type="InterPro" id="IPR000182">
    <property type="entry name" value="GNAT_dom"/>
</dbReference>